<dbReference type="Proteomes" id="UP001165083">
    <property type="component" value="Unassembled WGS sequence"/>
</dbReference>
<dbReference type="AlphaFoldDB" id="A0A9W6TQE7"/>
<feature type="transmembrane region" description="Helical" evidence="2">
    <location>
        <begin position="100"/>
        <end position="123"/>
    </location>
</feature>
<keyword evidence="4" id="KW-1185">Reference proteome</keyword>
<feature type="transmembrane region" description="Helical" evidence="2">
    <location>
        <begin position="629"/>
        <end position="651"/>
    </location>
</feature>
<sequence length="815" mass="91415">MSESEPKSPRLGKEKRKKQSSATVAVVNTPNEEPVAYAGEQHSFGRSGDSGGDKVHRRSSSVHHHNQVSPPAQQEKPQEDKEFEFVSPRQNTKSGPRYDAIAVLVVMSFKVLVAPIILVAICVKSPYLQSPYMFRAASESYLGYEKLNPDVTYGCPDCGVSCKRAILQLAQFQHDPMMGKPAYGSLRTNTFEDYNETLSADAKALIEELESSSAACGDGTSDWDDSLTFISAEPKLIVKTVEVLGLPVSNDMVAEVTAAVTGDCSSRWTIEARLKTFMFQPIPHINEFSSILAADLTIFPEALECRKVVEYDGDTQLTRAFVSEGLDQTRNAPTTLRLFPYNFPCVINTVGRTVAPVSDDTSTDVVVQPMLRGYYGGCFVHLVNTSGIYIDEQCEISSLWIDYGLMLQAPDDIPLCSTEGICVHNYYNSQWEWASTETGVNIAMSHNTIRSRYADKVEMSVLPGIVIMQILLMSMLSMYQVMGQKQSVLLSQIWAYRCQNGRMQAMYLLQIAYHLYGESDTYYLAPGTGTMSVECVWNLTFCVMAFSYSFVNIVKSRTGEQQLDRHFRLSWEMVLLIVTAIVANMLISIRYTSLDYIFEYNAKTLLRSTAEGADVCKLTDSCIVFSVNIALVIAAFAMLVWGATATVAYVLRTRNDPHPLEDFKSWFISWKIAFEVTLRPLPKVKTKTLNHAASVVNLTDATSFECYCIGEHFRFMFNDCEDISHVKKNNIRVPTAEAVLLSGFVYRGKYLYRADDVILLLFTRFAPNFILRTFNVLIVRWDVNPTTYAVSRPTVCLWTEVGTDWRDKTKPFPSA</sequence>
<evidence type="ECO:0000256" key="2">
    <source>
        <dbReference type="SAM" id="Phobius"/>
    </source>
</evidence>
<feature type="transmembrane region" description="Helical" evidence="2">
    <location>
        <begin position="536"/>
        <end position="554"/>
    </location>
</feature>
<evidence type="ECO:0000313" key="3">
    <source>
        <dbReference type="EMBL" id="GMF17667.1"/>
    </source>
</evidence>
<comment type="caution">
    <text evidence="3">The sequence shown here is derived from an EMBL/GenBank/DDBJ whole genome shotgun (WGS) entry which is preliminary data.</text>
</comment>
<organism evidence="3 4">
    <name type="scientific">Phytophthora lilii</name>
    <dbReference type="NCBI Taxonomy" id="2077276"/>
    <lineage>
        <taxon>Eukaryota</taxon>
        <taxon>Sar</taxon>
        <taxon>Stramenopiles</taxon>
        <taxon>Oomycota</taxon>
        <taxon>Peronosporomycetes</taxon>
        <taxon>Peronosporales</taxon>
        <taxon>Peronosporaceae</taxon>
        <taxon>Phytophthora</taxon>
    </lineage>
</organism>
<keyword evidence="2" id="KW-1133">Transmembrane helix</keyword>
<dbReference type="OrthoDB" id="105976at2759"/>
<proteinExistence type="predicted"/>
<accession>A0A9W6TQE7</accession>
<reference evidence="3" key="1">
    <citation type="submission" date="2023-04" db="EMBL/GenBank/DDBJ databases">
        <title>Phytophthora lilii NBRC 32176.</title>
        <authorList>
            <person name="Ichikawa N."/>
            <person name="Sato H."/>
            <person name="Tonouchi N."/>
        </authorList>
    </citation>
    <scope>NUCLEOTIDE SEQUENCE</scope>
    <source>
        <strain evidence="3">NBRC 32176</strain>
    </source>
</reference>
<name>A0A9W6TQE7_9STRA</name>
<feature type="compositionally biased region" description="Basic residues" evidence="1">
    <location>
        <begin position="55"/>
        <end position="66"/>
    </location>
</feature>
<evidence type="ECO:0000313" key="4">
    <source>
        <dbReference type="Proteomes" id="UP001165083"/>
    </source>
</evidence>
<feature type="transmembrane region" description="Helical" evidence="2">
    <location>
        <begin position="460"/>
        <end position="482"/>
    </location>
</feature>
<feature type="compositionally biased region" description="Basic and acidic residues" evidence="1">
    <location>
        <begin position="1"/>
        <end position="12"/>
    </location>
</feature>
<gene>
    <name evidence="3" type="ORF">Plil01_000650000</name>
</gene>
<protein>
    <submittedName>
        <fullName evidence="3">Unnamed protein product</fullName>
    </submittedName>
</protein>
<feature type="transmembrane region" description="Helical" evidence="2">
    <location>
        <begin position="574"/>
        <end position="591"/>
    </location>
</feature>
<evidence type="ECO:0000256" key="1">
    <source>
        <dbReference type="SAM" id="MobiDB-lite"/>
    </source>
</evidence>
<keyword evidence="2" id="KW-0812">Transmembrane</keyword>
<keyword evidence="2" id="KW-0472">Membrane</keyword>
<dbReference type="EMBL" id="BSXW01000290">
    <property type="protein sequence ID" value="GMF17667.1"/>
    <property type="molecule type" value="Genomic_DNA"/>
</dbReference>
<feature type="compositionally biased region" description="Polar residues" evidence="1">
    <location>
        <begin position="20"/>
        <end position="31"/>
    </location>
</feature>
<feature type="region of interest" description="Disordered" evidence="1">
    <location>
        <begin position="1"/>
        <end position="92"/>
    </location>
</feature>